<dbReference type="UniPathway" id="UPA00077">
    <property type="reaction ID" value="UER00155"/>
</dbReference>
<keyword evidence="15" id="KW-1185">Reference proteome</keyword>
<keyword evidence="6" id="KW-0547">Nucleotide-binding</keyword>
<keyword evidence="7 14" id="KW-0418">Kinase</keyword>
<evidence type="ECO:0000256" key="3">
    <source>
        <dbReference type="ARBA" id="ARBA00013253"/>
    </source>
</evidence>
<sequence length="169" mass="18325">MAKTSYLVALGSNRRHGTYGAPAEVVKAAARALAAHGIAVERLSPIRSTPALGPAGRGFANAAALVVTKLEPSALLHRLKQVERAFGRRGGRRWGPRVLDLDIILWSEGWWADGALTIPHPEFRKRGFVLAPLAAIAPDWRDPLSGATVRHLFHRLRRASPVDRGPGRS</sequence>
<keyword evidence="8" id="KW-0067">ATP-binding</keyword>
<evidence type="ECO:0000256" key="1">
    <source>
        <dbReference type="ARBA" id="ARBA00005051"/>
    </source>
</evidence>
<dbReference type="GO" id="GO:0005524">
    <property type="term" value="F:ATP binding"/>
    <property type="evidence" value="ECO:0007669"/>
    <property type="project" value="UniProtKB-KW"/>
</dbReference>
<dbReference type="Pfam" id="PF01288">
    <property type="entry name" value="HPPK"/>
    <property type="match status" value="1"/>
</dbReference>
<dbReference type="AlphaFoldDB" id="A0A2P7QJ96"/>
<dbReference type="GO" id="GO:0046654">
    <property type="term" value="P:tetrahydrofolate biosynthetic process"/>
    <property type="evidence" value="ECO:0007669"/>
    <property type="project" value="UniProtKB-UniPathway"/>
</dbReference>
<evidence type="ECO:0000256" key="9">
    <source>
        <dbReference type="ARBA" id="ARBA00022909"/>
    </source>
</evidence>
<evidence type="ECO:0000313" key="14">
    <source>
        <dbReference type="EMBL" id="PSJ38006.1"/>
    </source>
</evidence>
<comment type="function">
    <text evidence="10">Catalyzes the transfer of pyrophosphate from adenosine triphosphate (ATP) to 6-hydroxymethyl-7,8-dihydropterin, an enzymatic step in folate biosynthesis pathway.</text>
</comment>
<keyword evidence="5" id="KW-0808">Transferase</keyword>
<evidence type="ECO:0000256" key="8">
    <source>
        <dbReference type="ARBA" id="ARBA00022840"/>
    </source>
</evidence>
<dbReference type="Gene3D" id="3.30.70.560">
    <property type="entry name" value="7,8-Dihydro-6-hydroxymethylpterin-pyrophosphokinase HPPK"/>
    <property type="match status" value="1"/>
</dbReference>
<comment type="similarity">
    <text evidence="2">Belongs to the HPPK family.</text>
</comment>
<dbReference type="NCBIfam" id="TIGR01498">
    <property type="entry name" value="folK"/>
    <property type="match status" value="1"/>
</dbReference>
<evidence type="ECO:0000256" key="10">
    <source>
        <dbReference type="ARBA" id="ARBA00029409"/>
    </source>
</evidence>
<evidence type="ECO:0000313" key="15">
    <source>
        <dbReference type="Proteomes" id="UP000241167"/>
    </source>
</evidence>
<dbReference type="PROSITE" id="PS00794">
    <property type="entry name" value="HPPK"/>
    <property type="match status" value="1"/>
</dbReference>
<evidence type="ECO:0000256" key="6">
    <source>
        <dbReference type="ARBA" id="ARBA00022741"/>
    </source>
</evidence>
<dbReference type="GO" id="GO:0016301">
    <property type="term" value="F:kinase activity"/>
    <property type="evidence" value="ECO:0007669"/>
    <property type="project" value="UniProtKB-KW"/>
</dbReference>
<evidence type="ECO:0000256" key="4">
    <source>
        <dbReference type="ARBA" id="ARBA00016218"/>
    </source>
</evidence>
<evidence type="ECO:0000256" key="11">
    <source>
        <dbReference type="ARBA" id="ARBA00029766"/>
    </source>
</evidence>
<dbReference type="EMBL" id="PXYI01000007">
    <property type="protein sequence ID" value="PSJ38006.1"/>
    <property type="molecule type" value="Genomic_DNA"/>
</dbReference>
<dbReference type="EC" id="2.7.6.3" evidence="3"/>
<dbReference type="Proteomes" id="UP000241167">
    <property type="component" value="Unassembled WGS sequence"/>
</dbReference>
<protein>
    <recommendedName>
        <fullName evidence="4">2-amino-4-hydroxy-6-hydroxymethyldihydropteridine pyrophosphokinase</fullName>
        <ecNumber evidence="3">2.7.6.3</ecNumber>
    </recommendedName>
    <alternativeName>
        <fullName evidence="11">6-hydroxymethyl-7,8-dihydropterin pyrophosphokinase</fullName>
    </alternativeName>
    <alternativeName>
        <fullName evidence="12">7,8-dihydro-6-hydroxymethylpterin-pyrophosphokinase</fullName>
    </alternativeName>
</protein>
<dbReference type="RefSeq" id="WP_106514819.1">
    <property type="nucleotide sequence ID" value="NZ_PXYI01000007.1"/>
</dbReference>
<dbReference type="PANTHER" id="PTHR43071:SF1">
    <property type="entry name" value="2-AMINO-4-HYDROXY-6-HYDROXYMETHYLDIHYDROPTERIDINE PYROPHOSPHOKINASE"/>
    <property type="match status" value="1"/>
</dbReference>
<organism evidence="14 15">
    <name type="scientific">Allosphingosinicella deserti</name>
    <dbReference type="NCBI Taxonomy" id="2116704"/>
    <lineage>
        <taxon>Bacteria</taxon>
        <taxon>Pseudomonadati</taxon>
        <taxon>Pseudomonadota</taxon>
        <taxon>Alphaproteobacteria</taxon>
        <taxon>Sphingomonadales</taxon>
        <taxon>Sphingomonadaceae</taxon>
        <taxon>Allosphingosinicella</taxon>
    </lineage>
</organism>
<comment type="caution">
    <text evidence="14">The sequence shown here is derived from an EMBL/GenBank/DDBJ whole genome shotgun (WGS) entry which is preliminary data.</text>
</comment>
<evidence type="ECO:0000256" key="12">
    <source>
        <dbReference type="ARBA" id="ARBA00033413"/>
    </source>
</evidence>
<evidence type="ECO:0000259" key="13">
    <source>
        <dbReference type="PROSITE" id="PS00794"/>
    </source>
</evidence>
<evidence type="ECO:0000256" key="5">
    <source>
        <dbReference type="ARBA" id="ARBA00022679"/>
    </source>
</evidence>
<evidence type="ECO:0000256" key="7">
    <source>
        <dbReference type="ARBA" id="ARBA00022777"/>
    </source>
</evidence>
<dbReference type="OrthoDB" id="9808041at2"/>
<proteinExistence type="inferred from homology"/>
<dbReference type="PANTHER" id="PTHR43071">
    <property type="entry name" value="2-AMINO-4-HYDROXY-6-HYDROXYMETHYLDIHYDROPTERIDINE PYROPHOSPHOKINASE"/>
    <property type="match status" value="1"/>
</dbReference>
<accession>A0A2P7QJ96</accession>
<dbReference type="InterPro" id="IPR000550">
    <property type="entry name" value="Hppk"/>
</dbReference>
<keyword evidence="9" id="KW-0289">Folate biosynthesis</keyword>
<reference evidence="14 15" key="1">
    <citation type="submission" date="2018-03" db="EMBL/GenBank/DDBJ databases">
        <title>The draft genome of Sphingosinicella sp. GL-C-18.</title>
        <authorList>
            <person name="Liu L."/>
            <person name="Li L."/>
            <person name="Liang L."/>
            <person name="Zhang X."/>
            <person name="Wang T."/>
        </authorList>
    </citation>
    <scope>NUCLEOTIDE SEQUENCE [LARGE SCALE GENOMIC DNA]</scope>
    <source>
        <strain evidence="14 15">GL-C-18</strain>
    </source>
</reference>
<dbReference type="InterPro" id="IPR035907">
    <property type="entry name" value="Hppk_sf"/>
</dbReference>
<comment type="pathway">
    <text evidence="1">Cofactor biosynthesis; tetrahydrofolate biosynthesis; 2-amino-4-hydroxy-6-hydroxymethyl-7,8-dihydropteridine diphosphate from 7,8-dihydroneopterin triphosphate: step 4/4.</text>
</comment>
<gene>
    <name evidence="14" type="primary">folK</name>
    <name evidence="14" type="ORF">C7I55_20145</name>
</gene>
<dbReference type="SUPFAM" id="SSF55083">
    <property type="entry name" value="6-hydroxymethyl-7,8-dihydropterin pyrophosphokinase, HPPK"/>
    <property type="match status" value="1"/>
</dbReference>
<evidence type="ECO:0000256" key="2">
    <source>
        <dbReference type="ARBA" id="ARBA00005810"/>
    </source>
</evidence>
<feature type="domain" description="7,8-dihydro-6-hydroxymethylpterin-pyrophosphokinase" evidence="13">
    <location>
        <begin position="93"/>
        <end position="104"/>
    </location>
</feature>
<name>A0A2P7QJ96_9SPHN</name>
<dbReference type="GO" id="GO:0046656">
    <property type="term" value="P:folic acid biosynthetic process"/>
    <property type="evidence" value="ECO:0007669"/>
    <property type="project" value="UniProtKB-KW"/>
</dbReference>
<dbReference type="GO" id="GO:0003848">
    <property type="term" value="F:2-amino-4-hydroxy-6-hydroxymethyldihydropteridine diphosphokinase activity"/>
    <property type="evidence" value="ECO:0007669"/>
    <property type="project" value="UniProtKB-EC"/>
</dbReference>